<gene>
    <name evidence="2" type="ORF">QC761_0070870</name>
</gene>
<keyword evidence="1" id="KW-1133">Transmembrane helix</keyword>
<protein>
    <submittedName>
        <fullName evidence="2">Uncharacterized protein</fullName>
    </submittedName>
</protein>
<sequence>MAVLGHTVQFSLSPEINSCIVTQSAVTTGLITMVCSLLLAMLAVWEAKKDLRTGRIRLPFSIGQDEERVGGHEGVKGSDNEEGVPISESWGICNECFIIK</sequence>
<dbReference type="Proteomes" id="UP001322138">
    <property type="component" value="Unassembled WGS sequence"/>
</dbReference>
<name>A0ABR0FIF0_9PEZI</name>
<reference evidence="2 3" key="1">
    <citation type="journal article" date="2023" name="bioRxiv">
        <title>High-quality genome assemblies of four members of thePodospora anserinaspecies complex.</title>
        <authorList>
            <person name="Ament-Velasquez S.L."/>
            <person name="Vogan A.A."/>
            <person name="Wallerman O."/>
            <person name="Hartmann F."/>
            <person name="Gautier V."/>
            <person name="Silar P."/>
            <person name="Giraud T."/>
            <person name="Johannesson H."/>
        </authorList>
    </citation>
    <scope>NUCLEOTIDE SEQUENCE [LARGE SCALE GENOMIC DNA]</scope>
    <source>
        <strain evidence="2 3">CBS 112042</strain>
    </source>
</reference>
<keyword evidence="1" id="KW-0472">Membrane</keyword>
<evidence type="ECO:0000256" key="1">
    <source>
        <dbReference type="SAM" id="Phobius"/>
    </source>
</evidence>
<evidence type="ECO:0000313" key="3">
    <source>
        <dbReference type="Proteomes" id="UP001322138"/>
    </source>
</evidence>
<keyword evidence="3" id="KW-1185">Reference proteome</keyword>
<comment type="caution">
    <text evidence="2">The sequence shown here is derived from an EMBL/GenBank/DDBJ whole genome shotgun (WGS) entry which is preliminary data.</text>
</comment>
<accession>A0ABR0FIF0</accession>
<organism evidence="2 3">
    <name type="scientific">Podospora bellae-mahoneyi</name>
    <dbReference type="NCBI Taxonomy" id="2093777"/>
    <lineage>
        <taxon>Eukaryota</taxon>
        <taxon>Fungi</taxon>
        <taxon>Dikarya</taxon>
        <taxon>Ascomycota</taxon>
        <taxon>Pezizomycotina</taxon>
        <taxon>Sordariomycetes</taxon>
        <taxon>Sordariomycetidae</taxon>
        <taxon>Sordariales</taxon>
        <taxon>Podosporaceae</taxon>
        <taxon>Podospora</taxon>
    </lineage>
</organism>
<evidence type="ECO:0000313" key="2">
    <source>
        <dbReference type="EMBL" id="KAK4643726.1"/>
    </source>
</evidence>
<dbReference type="EMBL" id="JAFFGZ010000006">
    <property type="protein sequence ID" value="KAK4643726.1"/>
    <property type="molecule type" value="Genomic_DNA"/>
</dbReference>
<feature type="transmembrane region" description="Helical" evidence="1">
    <location>
        <begin position="20"/>
        <end position="45"/>
    </location>
</feature>
<keyword evidence="1" id="KW-0812">Transmembrane</keyword>
<proteinExistence type="predicted"/>
<dbReference type="RefSeq" id="XP_062732702.1">
    <property type="nucleotide sequence ID" value="XM_062872696.1"/>
</dbReference>
<dbReference type="GeneID" id="87891956"/>